<dbReference type="NCBIfam" id="TIGR04519">
    <property type="entry name" value="MoCo_extend_TAT"/>
    <property type="match status" value="1"/>
</dbReference>
<proteinExistence type="predicted"/>
<dbReference type="Pfam" id="PF12797">
    <property type="entry name" value="Fer4_2"/>
    <property type="match status" value="1"/>
</dbReference>
<dbReference type="Gene3D" id="3.30.70.20">
    <property type="match status" value="2"/>
</dbReference>
<dbReference type="Proteomes" id="UP000295164">
    <property type="component" value="Unassembled WGS sequence"/>
</dbReference>
<dbReference type="Gene3D" id="3.40.50.740">
    <property type="match status" value="1"/>
</dbReference>
<dbReference type="InterPro" id="IPR017896">
    <property type="entry name" value="4Fe4S_Fe-S-bd"/>
</dbReference>
<gene>
    <name evidence="3" type="ORF">E0486_08530</name>
</gene>
<dbReference type="CDD" id="cd10551">
    <property type="entry name" value="PsrB"/>
    <property type="match status" value="1"/>
</dbReference>
<comment type="caution">
    <text evidence="3">The sequence shown here is derived from an EMBL/GenBank/DDBJ whole genome shotgun (WGS) entry which is preliminary data.</text>
</comment>
<keyword evidence="4" id="KW-1185">Reference proteome</keyword>
<sequence length="1101" mass="119595">MSTNKYWQSFAELNDKARHEQRSQDEFGEQLPFEDLDDKGLLDAKTPRRDFLKYLGFSTAAATIAASCKMPVRKAMPYVNRPETVTPGVAKYYATTFVQDGEVVPAIAKVRDGRPIKLEGNTLSSLTKGGTSPRMQAAVLDLYDTFRTTHPKHLNGTKWDEIPSYEEFDRIVGQAMAGIAGKQVVLLTSTINSPSTKQVITDFIGRVPNARHVQYDAVSYSGMLLANEASFGRRAIPAYNFDRAAVIVSLGADFLGTWLSPVEFARQYSYGRKINEANPSMSKHYQLESILSLTGSNADERYTHRPSETGAVAVALLNALNGTAPNVGDARLKQGIAEIVADLKANNGKAVVVCGSNDPNVQQVVNAINSAIGAYGNTIDWGAPLMTKAAIDKDMADLVSAMNAGSVGALLVWDANPAYDYFNAKDFKTGIAKVPVAVSFNAKMDETTVLCKFVAPAPHFLESWGDAESRAGHISFIQPTIFPLFKTRPFQTSLLKWSGNNTDYDSYFRQFWSSRIGGELAFDAALQNGIWENGRSAAPATTGAPATMVTDTVNKNGTTTTYTPATTGGNAGSFNGGGVSAATAAIGGASGAGDEVVLYQSVMMGSGKQGANPWLLELPDPITKASWDNFAMISVSKAKALGIKLDSDYEYYREKPSIELTVGNSKVTLPVIVVPGVEANTIGIAVGYGRNAELGKAAEGTGANVFPFARFNGTTVDYYNKVTVSGKPVANDYKVAQTQVHNSYENRQEVVKETTMAMFLREPNRYKEQREELTKDYAKTSGDYRHEATLYATPDGKGGNVYDHGFPGPKWGMAIDMNSCIGCGACVVACHLENNVPVVGKSEVLRAHEMHWLRIDRYFVSGENNPDELKAVVFQPMLCQHCDNAPCENVCPVAATMHNSEGVNQMAYNRCIGTRYCANNCPYKVRRFNWGDYTGASTHGVLGPNSGVGKLDPVVAQMNDDLTRMVLNPDVVTRSRGVMEKCTFCVQRTQEGKLKAKLENRALTGDEVQSACAQACPTNAIVFGNANDKTSAVAQMRQNNPQRLYHVIEQIHTLPNVSYLAKVRNSKEILENKENMGEHARQDAHEGAEVTPGAHPAPTEK</sequence>
<dbReference type="PANTHER" id="PTHR42783">
    <property type="entry name" value="GLUTAMATE SYNTHASE [NADPH] SMALL CHAIN"/>
    <property type="match status" value="1"/>
</dbReference>
<organism evidence="3 4">
    <name type="scientific">Flaviaesturariibacter aridisoli</name>
    <dbReference type="NCBI Taxonomy" id="2545761"/>
    <lineage>
        <taxon>Bacteria</taxon>
        <taxon>Pseudomonadati</taxon>
        <taxon>Bacteroidota</taxon>
        <taxon>Chitinophagia</taxon>
        <taxon>Chitinophagales</taxon>
        <taxon>Chitinophagaceae</taxon>
        <taxon>Flaviaestuariibacter</taxon>
    </lineage>
</organism>
<feature type="domain" description="4Fe-4S ferredoxin-type" evidence="2">
    <location>
        <begin position="902"/>
        <end position="931"/>
    </location>
</feature>
<dbReference type="AlphaFoldDB" id="A0A4R4E5B0"/>
<dbReference type="RefSeq" id="WP_131851738.1">
    <property type="nucleotide sequence ID" value="NZ_SKFH01000010.1"/>
</dbReference>
<dbReference type="PANTHER" id="PTHR42783:SF3">
    <property type="entry name" value="GLUTAMATE SYNTHASE [NADPH] SMALL CHAIN-RELATED"/>
    <property type="match status" value="1"/>
</dbReference>
<feature type="domain" description="4Fe-4S ferredoxin-type" evidence="2">
    <location>
        <begin position="811"/>
        <end position="841"/>
    </location>
</feature>
<dbReference type="Pfam" id="PF13247">
    <property type="entry name" value="Fer4_11"/>
    <property type="match status" value="1"/>
</dbReference>
<dbReference type="InterPro" id="IPR030948">
    <property type="entry name" value="TAT_var_transloc_signal_dom"/>
</dbReference>
<dbReference type="SUPFAM" id="SSF53706">
    <property type="entry name" value="Formate dehydrogenase/DMSO reductase, domains 1-3"/>
    <property type="match status" value="1"/>
</dbReference>
<dbReference type="OrthoDB" id="9779457at2"/>
<accession>A0A4R4E5B0</accession>
<name>A0A4R4E5B0_9BACT</name>
<dbReference type="Gene3D" id="3.30.200.210">
    <property type="match status" value="1"/>
</dbReference>
<feature type="domain" description="4Fe-4S ferredoxin-type" evidence="2">
    <location>
        <begin position="870"/>
        <end position="901"/>
    </location>
</feature>
<dbReference type="EMBL" id="SKFH01000010">
    <property type="protein sequence ID" value="TCZ72815.1"/>
    <property type="molecule type" value="Genomic_DNA"/>
</dbReference>
<evidence type="ECO:0000256" key="1">
    <source>
        <dbReference type="SAM" id="MobiDB-lite"/>
    </source>
</evidence>
<dbReference type="PROSITE" id="PS51379">
    <property type="entry name" value="4FE4S_FER_2"/>
    <property type="match status" value="3"/>
</dbReference>
<feature type="region of interest" description="Disordered" evidence="1">
    <location>
        <begin position="1073"/>
        <end position="1101"/>
    </location>
</feature>
<reference evidence="3 4" key="1">
    <citation type="submission" date="2019-03" db="EMBL/GenBank/DDBJ databases">
        <authorList>
            <person name="Kim M.K.M."/>
        </authorList>
    </citation>
    <scope>NUCLEOTIDE SEQUENCE [LARGE SCALE GENOMIC DNA]</scope>
    <source>
        <strain evidence="3 4">17J68-15</strain>
    </source>
</reference>
<dbReference type="SUPFAM" id="SSF54862">
    <property type="entry name" value="4Fe-4S ferredoxins"/>
    <property type="match status" value="1"/>
</dbReference>
<evidence type="ECO:0000259" key="2">
    <source>
        <dbReference type="PROSITE" id="PS51379"/>
    </source>
</evidence>
<evidence type="ECO:0000313" key="3">
    <source>
        <dbReference type="EMBL" id="TCZ72815.1"/>
    </source>
</evidence>
<dbReference type="Gene3D" id="3.30.2070.10">
    <property type="entry name" value="Formate dehydrogenase/DMSO reductase"/>
    <property type="match status" value="1"/>
</dbReference>
<evidence type="ECO:0000313" key="4">
    <source>
        <dbReference type="Proteomes" id="UP000295164"/>
    </source>
</evidence>
<protein>
    <submittedName>
        <fullName evidence="3">4Fe-4S dicluster domain-containing protein</fullName>
    </submittedName>
</protein>
<feature type="compositionally biased region" description="Basic and acidic residues" evidence="1">
    <location>
        <begin position="1073"/>
        <end position="1088"/>
    </location>
</feature>